<keyword evidence="4" id="KW-1185">Reference proteome</keyword>
<dbReference type="Proteomes" id="UP000262477">
    <property type="component" value="Unassembled WGS sequence"/>
</dbReference>
<organism evidence="3 4">
    <name type="scientific">Streptomyces inhibens</name>
    <dbReference type="NCBI Taxonomy" id="2293571"/>
    <lineage>
        <taxon>Bacteria</taxon>
        <taxon>Bacillati</taxon>
        <taxon>Actinomycetota</taxon>
        <taxon>Actinomycetes</taxon>
        <taxon>Kitasatosporales</taxon>
        <taxon>Streptomycetaceae</taxon>
        <taxon>Streptomyces</taxon>
    </lineage>
</organism>
<dbReference type="InterPro" id="IPR025164">
    <property type="entry name" value="Toastrack_DUF4097"/>
</dbReference>
<dbReference type="Pfam" id="PF13349">
    <property type="entry name" value="DUF4097"/>
    <property type="match status" value="1"/>
</dbReference>
<feature type="domain" description="DUF4097" evidence="2">
    <location>
        <begin position="114"/>
        <end position="240"/>
    </location>
</feature>
<dbReference type="AlphaFoldDB" id="A0A371PT83"/>
<proteinExistence type="predicted"/>
<comment type="caution">
    <text evidence="3">The sequence shown here is derived from an EMBL/GenBank/DDBJ whole genome shotgun (WGS) entry which is preliminary data.</text>
</comment>
<evidence type="ECO:0000256" key="1">
    <source>
        <dbReference type="SAM" id="SignalP"/>
    </source>
</evidence>
<accession>A0A371PT83</accession>
<sequence length="246" mass="24886">MRRRVRFIGAVAAAVIGACGVSACGLLPGKTFKDDASVSGKITAVRLDSGSGGLTVRGGKGGGAVSVHRSVTYHGDRPEGATHRVEDGVLVLRGCGDGCSVNYTVQLPAGIPVSGETSSGDVNLSRVGTVKVTTSSGSIDLNGVAGTVDVRTTDGEISGRGLSGKHIAAHTSNGAIFLTPATAQDLRAETSNGSVSVKVPRGRYQVSAQTSNGDKDIRVTNDPAARFHLDLTTSNGDITAAQAGRS</sequence>
<dbReference type="PROSITE" id="PS51257">
    <property type="entry name" value="PROKAR_LIPOPROTEIN"/>
    <property type="match status" value="1"/>
</dbReference>
<name>A0A371PT83_STRIH</name>
<reference evidence="3 4" key="1">
    <citation type="submission" date="2018-08" db="EMBL/GenBank/DDBJ databases">
        <title>Streptomyces NEAU-D10 sp. nov., a novel Actinomycete isolated from soil.</title>
        <authorList>
            <person name="Jin L."/>
        </authorList>
    </citation>
    <scope>NUCLEOTIDE SEQUENCE [LARGE SCALE GENOMIC DNA]</scope>
    <source>
        <strain evidence="3 4">NEAU-D10</strain>
    </source>
</reference>
<feature type="chain" id="PRO_5016639122" description="DUF4097 domain-containing protein" evidence="1">
    <location>
        <begin position="24"/>
        <end position="246"/>
    </location>
</feature>
<protein>
    <recommendedName>
        <fullName evidence="2">DUF4097 domain-containing protein</fullName>
    </recommendedName>
</protein>
<keyword evidence="1" id="KW-0732">Signal</keyword>
<gene>
    <name evidence="3" type="ORF">DY245_36700</name>
</gene>
<evidence type="ECO:0000313" key="3">
    <source>
        <dbReference type="EMBL" id="REK85672.1"/>
    </source>
</evidence>
<dbReference type="OrthoDB" id="4331847at2"/>
<evidence type="ECO:0000259" key="2">
    <source>
        <dbReference type="Pfam" id="PF13349"/>
    </source>
</evidence>
<dbReference type="EMBL" id="QUAC01000417">
    <property type="protein sequence ID" value="REK85672.1"/>
    <property type="molecule type" value="Genomic_DNA"/>
</dbReference>
<evidence type="ECO:0000313" key="4">
    <source>
        <dbReference type="Proteomes" id="UP000262477"/>
    </source>
</evidence>
<feature type="signal peptide" evidence="1">
    <location>
        <begin position="1"/>
        <end position="23"/>
    </location>
</feature>
<dbReference type="RefSeq" id="WP_128511409.1">
    <property type="nucleotide sequence ID" value="NZ_QUAC01000417.1"/>
</dbReference>